<comment type="caution">
    <text evidence="1">The sequence shown here is derived from an EMBL/GenBank/DDBJ whole genome shotgun (WGS) entry which is preliminary data.</text>
</comment>
<dbReference type="RefSeq" id="WP_161075654.1">
    <property type="nucleotide sequence ID" value="NZ_WWCU01000073.1"/>
</dbReference>
<dbReference type="EMBL" id="WWCU01000073">
    <property type="protein sequence ID" value="MYN11391.1"/>
    <property type="molecule type" value="Genomic_DNA"/>
</dbReference>
<organism evidence="1 2">
    <name type="scientific">Pseudoduganella aquatica</name>
    <dbReference type="NCBI Taxonomy" id="2660641"/>
    <lineage>
        <taxon>Bacteria</taxon>
        <taxon>Pseudomonadati</taxon>
        <taxon>Pseudomonadota</taxon>
        <taxon>Betaproteobacteria</taxon>
        <taxon>Burkholderiales</taxon>
        <taxon>Oxalobacteraceae</taxon>
        <taxon>Telluria group</taxon>
        <taxon>Pseudoduganella</taxon>
    </lineage>
</organism>
<sequence>MNGLFLVAWEDNATEMMIVNPITRFGLDELAELGAEEAWTVLREPDALADGIQFREIDEGELVDAYRWMEGQATEGRFFSYAGTLVQCRSL</sequence>
<evidence type="ECO:0000313" key="2">
    <source>
        <dbReference type="Proteomes" id="UP000450676"/>
    </source>
</evidence>
<reference evidence="1 2" key="1">
    <citation type="submission" date="2019-12" db="EMBL/GenBank/DDBJ databases">
        <title>Novel species isolated from a subtropical stream in China.</title>
        <authorList>
            <person name="Lu H."/>
        </authorList>
    </citation>
    <scope>NUCLEOTIDE SEQUENCE [LARGE SCALE GENOMIC DNA]</scope>
    <source>
        <strain evidence="1 2">FT127W</strain>
    </source>
</reference>
<protein>
    <submittedName>
        <fullName evidence="1">Uncharacterized protein</fullName>
    </submittedName>
</protein>
<dbReference type="Proteomes" id="UP000450676">
    <property type="component" value="Unassembled WGS sequence"/>
</dbReference>
<proteinExistence type="predicted"/>
<dbReference type="AlphaFoldDB" id="A0A7X4HHJ2"/>
<keyword evidence="2" id="KW-1185">Reference proteome</keyword>
<gene>
    <name evidence="1" type="ORF">GTP77_29185</name>
</gene>
<name>A0A7X4HHJ2_9BURK</name>
<evidence type="ECO:0000313" key="1">
    <source>
        <dbReference type="EMBL" id="MYN11391.1"/>
    </source>
</evidence>
<accession>A0A7X4HHJ2</accession>